<gene>
    <name evidence="1" type="ORF">FBZ96_105674</name>
</gene>
<dbReference type="RefSeq" id="WP_145665447.1">
    <property type="nucleotide sequence ID" value="NZ_LVEM01000003.1"/>
</dbReference>
<protein>
    <submittedName>
        <fullName evidence="1">Uncharacterized protein</fullName>
    </submittedName>
</protein>
<name>A0A560DPG7_9BRAD</name>
<comment type="caution">
    <text evidence="1">The sequence shown here is derived from an EMBL/GenBank/DDBJ whole genome shotgun (WGS) entry which is preliminary data.</text>
</comment>
<dbReference type="OrthoDB" id="8245613at2"/>
<keyword evidence="2" id="KW-1185">Reference proteome</keyword>
<accession>A0A560DPG7</accession>
<organism evidence="1 2">
    <name type="scientific">Bradyrhizobium stylosanthis</name>
    <dbReference type="NCBI Taxonomy" id="1803665"/>
    <lineage>
        <taxon>Bacteria</taxon>
        <taxon>Pseudomonadati</taxon>
        <taxon>Pseudomonadota</taxon>
        <taxon>Alphaproteobacteria</taxon>
        <taxon>Hyphomicrobiales</taxon>
        <taxon>Nitrobacteraceae</taxon>
        <taxon>Bradyrhizobium</taxon>
    </lineage>
</organism>
<evidence type="ECO:0000313" key="1">
    <source>
        <dbReference type="EMBL" id="TWA98995.1"/>
    </source>
</evidence>
<dbReference type="AlphaFoldDB" id="A0A560DPG7"/>
<dbReference type="EMBL" id="VITK01000005">
    <property type="protein sequence ID" value="TWA98995.1"/>
    <property type="molecule type" value="Genomic_DNA"/>
</dbReference>
<sequence>MSTINIRIVVDVVGALEADTLAGSLYMIDDNRLGGSRNQATAELATAVAPGDWIIWTLLPIECETHAAVRAIELSPDICELERKTYRDSDVSYWRGKVKQSVGNLPYGLTLELGSRTRTLNNGAHARLIDASLQRSHNA</sequence>
<proteinExistence type="predicted"/>
<evidence type="ECO:0000313" key="2">
    <source>
        <dbReference type="Proteomes" id="UP000319949"/>
    </source>
</evidence>
<dbReference type="Proteomes" id="UP000319949">
    <property type="component" value="Unassembled WGS sequence"/>
</dbReference>
<reference evidence="1 2" key="1">
    <citation type="submission" date="2019-06" db="EMBL/GenBank/DDBJ databases">
        <title>Genomic Encyclopedia of Type Strains, Phase IV (KMG-V): Genome sequencing to study the core and pangenomes of soil and plant-associated prokaryotes.</title>
        <authorList>
            <person name="Whitman W."/>
        </authorList>
    </citation>
    <scope>NUCLEOTIDE SEQUENCE [LARGE SCALE GENOMIC DNA]</scope>
    <source>
        <strain evidence="1 2">BR 510</strain>
    </source>
</reference>
<dbReference type="STRING" id="1803665.GCA_001641335_05464"/>